<dbReference type="Pfam" id="PF07729">
    <property type="entry name" value="FCD"/>
    <property type="match status" value="1"/>
</dbReference>
<dbReference type="InterPro" id="IPR036390">
    <property type="entry name" value="WH_DNA-bd_sf"/>
</dbReference>
<name>A0ABV6GB95_9BACI</name>
<feature type="domain" description="HTH gntR-type" evidence="4">
    <location>
        <begin position="6"/>
        <end position="73"/>
    </location>
</feature>
<dbReference type="Gene3D" id="1.20.120.530">
    <property type="entry name" value="GntR ligand-binding domain-like"/>
    <property type="match status" value="1"/>
</dbReference>
<keyword evidence="6" id="KW-1185">Reference proteome</keyword>
<evidence type="ECO:0000259" key="4">
    <source>
        <dbReference type="PROSITE" id="PS50949"/>
    </source>
</evidence>
<dbReference type="Pfam" id="PF00392">
    <property type="entry name" value="GntR"/>
    <property type="match status" value="1"/>
</dbReference>
<protein>
    <submittedName>
        <fullName evidence="5">GntR family transcriptional regulator</fullName>
    </submittedName>
</protein>
<dbReference type="RefSeq" id="WP_378930488.1">
    <property type="nucleotide sequence ID" value="NZ_JBHLVO010000002.1"/>
</dbReference>
<dbReference type="SUPFAM" id="SSF46785">
    <property type="entry name" value="Winged helix' DNA-binding domain"/>
    <property type="match status" value="1"/>
</dbReference>
<dbReference type="InterPro" id="IPR000524">
    <property type="entry name" value="Tscrpt_reg_HTH_GntR"/>
</dbReference>
<accession>A0ABV6GB95</accession>
<keyword evidence="2" id="KW-0238">DNA-binding</keyword>
<evidence type="ECO:0000256" key="1">
    <source>
        <dbReference type="ARBA" id="ARBA00023015"/>
    </source>
</evidence>
<evidence type="ECO:0000313" key="5">
    <source>
        <dbReference type="EMBL" id="MFC0270474.1"/>
    </source>
</evidence>
<dbReference type="PANTHER" id="PTHR43537">
    <property type="entry name" value="TRANSCRIPTIONAL REGULATOR, GNTR FAMILY"/>
    <property type="match status" value="1"/>
</dbReference>
<dbReference type="EMBL" id="JBHLVO010000002">
    <property type="protein sequence ID" value="MFC0270474.1"/>
    <property type="molecule type" value="Genomic_DNA"/>
</dbReference>
<comment type="caution">
    <text evidence="5">The sequence shown here is derived from an EMBL/GenBank/DDBJ whole genome shotgun (WGS) entry which is preliminary data.</text>
</comment>
<gene>
    <name evidence="5" type="ORF">ACFFIX_03250</name>
</gene>
<sequence>MSLAAKTVTGATYEKIKSDIISGEYRPGQRLLEKELTETLEVSRTPIRDALVRLQEEGLVIIKPHRGVFVRKLTRKDIQDHYQTRAVLEGLGAKLAAINVTDDGKDIFRNFVVKMETILATEAKVKGFKSIAEVNDEFHSYIFSVADNAVLDKMRRTLASPIALIRSTSWINQERKHEVYQEHLEITEAIINQIPLLAQERAEAHIYKAWKSAEFNLDQLPIEEGEI</sequence>
<dbReference type="PRINTS" id="PR00035">
    <property type="entry name" value="HTHGNTR"/>
</dbReference>
<organism evidence="5 6">
    <name type="scientific">Metabacillus herbersteinensis</name>
    <dbReference type="NCBI Taxonomy" id="283816"/>
    <lineage>
        <taxon>Bacteria</taxon>
        <taxon>Bacillati</taxon>
        <taxon>Bacillota</taxon>
        <taxon>Bacilli</taxon>
        <taxon>Bacillales</taxon>
        <taxon>Bacillaceae</taxon>
        <taxon>Metabacillus</taxon>
    </lineage>
</organism>
<dbReference type="InterPro" id="IPR008920">
    <property type="entry name" value="TF_FadR/GntR_C"/>
</dbReference>
<keyword evidence="3" id="KW-0804">Transcription</keyword>
<dbReference type="SUPFAM" id="SSF48008">
    <property type="entry name" value="GntR ligand-binding domain-like"/>
    <property type="match status" value="1"/>
</dbReference>
<evidence type="ECO:0000256" key="2">
    <source>
        <dbReference type="ARBA" id="ARBA00023125"/>
    </source>
</evidence>
<evidence type="ECO:0000313" key="6">
    <source>
        <dbReference type="Proteomes" id="UP001589854"/>
    </source>
</evidence>
<evidence type="ECO:0000256" key="3">
    <source>
        <dbReference type="ARBA" id="ARBA00023163"/>
    </source>
</evidence>
<dbReference type="SMART" id="SM00345">
    <property type="entry name" value="HTH_GNTR"/>
    <property type="match status" value="1"/>
</dbReference>
<dbReference type="SMART" id="SM00895">
    <property type="entry name" value="FCD"/>
    <property type="match status" value="1"/>
</dbReference>
<dbReference type="InterPro" id="IPR036388">
    <property type="entry name" value="WH-like_DNA-bd_sf"/>
</dbReference>
<keyword evidence="1" id="KW-0805">Transcription regulation</keyword>
<dbReference type="Proteomes" id="UP001589854">
    <property type="component" value="Unassembled WGS sequence"/>
</dbReference>
<reference evidence="5 6" key="1">
    <citation type="submission" date="2024-09" db="EMBL/GenBank/DDBJ databases">
        <authorList>
            <person name="Sun Q."/>
            <person name="Mori K."/>
        </authorList>
    </citation>
    <scope>NUCLEOTIDE SEQUENCE [LARGE SCALE GENOMIC DNA]</scope>
    <source>
        <strain evidence="5 6">CCM 7228</strain>
    </source>
</reference>
<dbReference type="PANTHER" id="PTHR43537:SF24">
    <property type="entry name" value="GLUCONATE OPERON TRANSCRIPTIONAL REPRESSOR"/>
    <property type="match status" value="1"/>
</dbReference>
<dbReference type="Gene3D" id="1.10.10.10">
    <property type="entry name" value="Winged helix-like DNA-binding domain superfamily/Winged helix DNA-binding domain"/>
    <property type="match status" value="1"/>
</dbReference>
<dbReference type="InterPro" id="IPR011711">
    <property type="entry name" value="GntR_C"/>
</dbReference>
<dbReference type="PROSITE" id="PS50949">
    <property type="entry name" value="HTH_GNTR"/>
    <property type="match status" value="1"/>
</dbReference>
<dbReference type="CDD" id="cd07377">
    <property type="entry name" value="WHTH_GntR"/>
    <property type="match status" value="1"/>
</dbReference>
<proteinExistence type="predicted"/>